<evidence type="ECO:0000256" key="5">
    <source>
        <dbReference type="SAM" id="Phobius"/>
    </source>
</evidence>
<reference evidence="7 8" key="1">
    <citation type="submission" date="2021-02" db="EMBL/GenBank/DDBJ databases">
        <title>Sulfurospirillum tamanensis sp. nov.</title>
        <authorList>
            <person name="Frolova A."/>
            <person name="Merkel A."/>
            <person name="Slobodkin A."/>
        </authorList>
    </citation>
    <scope>NUCLEOTIDE SEQUENCE [LARGE SCALE GENOMIC DNA]</scope>
    <source>
        <strain evidence="7 8">T05b</strain>
    </source>
</reference>
<dbReference type="Proteomes" id="UP000703590">
    <property type="component" value="Unassembled WGS sequence"/>
</dbReference>
<evidence type="ECO:0000256" key="3">
    <source>
        <dbReference type="ARBA" id="ARBA00022989"/>
    </source>
</evidence>
<dbReference type="InterPro" id="IPR004837">
    <property type="entry name" value="NaCa_Exmemb"/>
</dbReference>
<keyword evidence="4 5" id="KW-0472">Membrane</keyword>
<evidence type="ECO:0000313" key="8">
    <source>
        <dbReference type="Proteomes" id="UP000703590"/>
    </source>
</evidence>
<dbReference type="InterPro" id="IPR044880">
    <property type="entry name" value="NCX_ion-bd_dom_sf"/>
</dbReference>
<evidence type="ECO:0000256" key="1">
    <source>
        <dbReference type="ARBA" id="ARBA00004141"/>
    </source>
</evidence>
<dbReference type="PANTHER" id="PTHR10846">
    <property type="entry name" value="SODIUM/POTASSIUM/CALCIUM EXCHANGER"/>
    <property type="match status" value="1"/>
</dbReference>
<dbReference type="Gene3D" id="1.20.1420.30">
    <property type="entry name" value="NCX, central ion-binding region"/>
    <property type="match status" value="1"/>
</dbReference>
<keyword evidence="2 5" id="KW-0812">Transmembrane</keyword>
<sequence>MTWYLLGLVAGFGLLVWSAGKFVEGAASTAKQLGVPMLLIGVLVVGFGTSAPEMVVSAMAAMEGNPALALGNALGSNIVNIALILGVTAVIAPIAVHSGIVKKELPLLLGISLLSGVCVLDGRLSLGEGLVLLAGFFGLIGWSVVAALKGKNDTLETGVEAEIPAMSLGASVAWLVVGLVLLVASSRLLVWSAVGIAEAFGVSDLIIGLTIVALGTSLPELAASIVAIKKGEHDLAVGNVVGSNMFNILAVIGIAAVIHPMENIAREVLTRDWVVMMGLTLALFAMAYGRKGRQGRINRVEGALLLGVYVGYNLVLGASIGAF</sequence>
<evidence type="ECO:0000256" key="2">
    <source>
        <dbReference type="ARBA" id="ARBA00022692"/>
    </source>
</evidence>
<organism evidence="7 8">
    <name type="scientific">Sulfurospirillum tamanense</name>
    <dbReference type="NCBI Taxonomy" id="2813362"/>
    <lineage>
        <taxon>Bacteria</taxon>
        <taxon>Pseudomonadati</taxon>
        <taxon>Campylobacterota</taxon>
        <taxon>Epsilonproteobacteria</taxon>
        <taxon>Campylobacterales</taxon>
        <taxon>Sulfurospirillaceae</taxon>
        <taxon>Sulfurospirillum</taxon>
    </lineage>
</organism>
<dbReference type="RefSeq" id="WP_205457823.1">
    <property type="nucleotide sequence ID" value="NZ_JAFHKK010000002.1"/>
</dbReference>
<comment type="subcellular location">
    <subcellularLocation>
        <location evidence="1">Membrane</location>
        <topology evidence="1">Multi-pass membrane protein</topology>
    </subcellularLocation>
</comment>
<dbReference type="EMBL" id="JAFHKK010000002">
    <property type="protein sequence ID" value="MBN2963382.1"/>
    <property type="molecule type" value="Genomic_DNA"/>
</dbReference>
<reference evidence="7 8" key="3">
    <citation type="submission" date="2021-02" db="EMBL/GenBank/DDBJ databases">
        <authorList>
            <person name="Merkel A.Y."/>
        </authorList>
    </citation>
    <scope>NUCLEOTIDE SEQUENCE [LARGE SCALE GENOMIC DNA]</scope>
    <source>
        <strain evidence="7 8">T05b</strain>
    </source>
</reference>
<dbReference type="PANTHER" id="PTHR10846:SF8">
    <property type="entry name" value="INNER MEMBRANE PROTEIN YRBG"/>
    <property type="match status" value="1"/>
</dbReference>
<gene>
    <name evidence="7" type="ORF">JWV37_01185</name>
</gene>
<keyword evidence="8" id="KW-1185">Reference proteome</keyword>
<feature type="transmembrane region" description="Helical" evidence="5">
    <location>
        <begin position="35"/>
        <end position="62"/>
    </location>
</feature>
<dbReference type="Pfam" id="PF01699">
    <property type="entry name" value="Na_Ca_ex"/>
    <property type="match status" value="2"/>
</dbReference>
<protein>
    <submittedName>
        <fullName evidence="7">Calcium/sodium antiporter</fullName>
    </submittedName>
</protein>
<accession>A0ABS2WP22</accession>
<keyword evidence="3 5" id="KW-1133">Transmembrane helix</keyword>
<proteinExistence type="predicted"/>
<evidence type="ECO:0000259" key="6">
    <source>
        <dbReference type="Pfam" id="PF01699"/>
    </source>
</evidence>
<feature type="transmembrane region" description="Helical" evidence="5">
    <location>
        <begin position="205"/>
        <end position="228"/>
    </location>
</feature>
<feature type="transmembrane region" description="Helical" evidence="5">
    <location>
        <begin position="273"/>
        <end position="290"/>
    </location>
</feature>
<feature type="domain" description="Sodium/calcium exchanger membrane region" evidence="6">
    <location>
        <begin position="171"/>
        <end position="315"/>
    </location>
</feature>
<feature type="transmembrane region" description="Helical" evidence="5">
    <location>
        <begin position="6"/>
        <end position="23"/>
    </location>
</feature>
<feature type="transmembrane region" description="Helical" evidence="5">
    <location>
        <begin position="130"/>
        <end position="148"/>
    </location>
</feature>
<comment type="caution">
    <text evidence="7">The sequence shown here is derived from an EMBL/GenBank/DDBJ whole genome shotgun (WGS) entry which is preliminary data.</text>
</comment>
<evidence type="ECO:0000256" key="4">
    <source>
        <dbReference type="ARBA" id="ARBA00023136"/>
    </source>
</evidence>
<reference evidence="8" key="2">
    <citation type="submission" date="2021-02" db="EMBL/GenBank/DDBJ databases">
        <title>Sulfurospirillum tamanensis sp. nov.</title>
        <authorList>
            <person name="Merkel A.Y."/>
        </authorList>
    </citation>
    <scope>NUCLEOTIDE SEQUENCE [LARGE SCALE GENOMIC DNA]</scope>
    <source>
        <strain evidence="8">T05b</strain>
    </source>
</reference>
<name>A0ABS2WP22_9BACT</name>
<feature type="transmembrane region" description="Helical" evidence="5">
    <location>
        <begin position="74"/>
        <end position="95"/>
    </location>
</feature>
<dbReference type="NCBIfam" id="TIGR00367">
    <property type="entry name" value="calcium/sodium antiporter"/>
    <property type="match status" value="1"/>
</dbReference>
<dbReference type="InterPro" id="IPR004481">
    <property type="entry name" value="K/Na/Ca-exchanger"/>
</dbReference>
<feature type="domain" description="Sodium/calcium exchanger membrane region" evidence="6">
    <location>
        <begin position="4"/>
        <end position="143"/>
    </location>
</feature>
<feature type="transmembrane region" description="Helical" evidence="5">
    <location>
        <begin position="302"/>
        <end position="322"/>
    </location>
</feature>
<evidence type="ECO:0000313" key="7">
    <source>
        <dbReference type="EMBL" id="MBN2963382.1"/>
    </source>
</evidence>
<feature type="transmembrane region" description="Helical" evidence="5">
    <location>
        <begin position="240"/>
        <end position="261"/>
    </location>
</feature>
<feature type="transmembrane region" description="Helical" evidence="5">
    <location>
        <begin position="168"/>
        <end position="193"/>
    </location>
</feature>